<dbReference type="GO" id="GO:0030246">
    <property type="term" value="F:carbohydrate binding"/>
    <property type="evidence" value="ECO:0007669"/>
    <property type="project" value="UniProtKB-KW"/>
</dbReference>
<evidence type="ECO:0000256" key="2">
    <source>
        <dbReference type="ARBA" id="ARBA00023157"/>
    </source>
</evidence>
<feature type="domain" description="LamG-like jellyroll fold" evidence="3">
    <location>
        <begin position="342"/>
        <end position="479"/>
    </location>
</feature>
<evidence type="ECO:0000259" key="3">
    <source>
        <dbReference type="SMART" id="SM00560"/>
    </source>
</evidence>
<gene>
    <name evidence="4" type="ORF">UFOVP178_29</name>
</gene>
<dbReference type="EMBL" id="LR798215">
    <property type="protein sequence ID" value="CAB5194739.1"/>
    <property type="molecule type" value="Genomic_DNA"/>
</dbReference>
<name>A0A6J7WB59_9CAUD</name>
<protein>
    <submittedName>
        <fullName evidence="4">Concanavalin A-like lectin/glucanases superfamily</fullName>
    </submittedName>
</protein>
<accession>A0A6J7WB59</accession>
<sequence length="488" mass="50815">MPIVNPITFYGLGSSGGGSSAPTPTVYWEADYGIVTTTNGTTADASPVSGNKVLSWTSKDASATVASYGTNANRPTYIVPTYGNPYVTFDGSLNQRLETTAWNSTFNGAAAYTMGVYFRKPPVYSGYRNESFMSLNNTGNSGTLQAGPSGAGVSIFSGGVTYMGGTRVILSYGTELVGTTSFFGSFSTTSTSAAASSITKLYFDGVLVASDTTSNATVNYTNVITLGGTFDTSTSKTKDCYGFYLFNTQLSDANVLAVHNAAATRMNIGDKYAANNSLLLHFDGANGSTTFTDSSPNALTVTASNTTISTTGAMTGFGQCGLFSGSSSYITGSHSTLSLGRNNFTVECWLYFDLVATGQQPFSIYFGSSLCLAFYTSNTSGTGKLNYYLSSTGSGWDVASGVLMGNITAGTWIHCALVRNGSTFTPYINGVAGTTTTSSATLYAQTTFYAGISPGLSSGQFSGKIDDIRVTNGVARTITMPTGPFPNT</sequence>
<keyword evidence="1" id="KW-0732">Signal</keyword>
<dbReference type="InterPro" id="IPR006558">
    <property type="entry name" value="LamG-like"/>
</dbReference>
<reference evidence="4" key="1">
    <citation type="submission" date="2020-05" db="EMBL/GenBank/DDBJ databases">
        <authorList>
            <person name="Chiriac C."/>
            <person name="Salcher M."/>
            <person name="Ghai R."/>
            <person name="Kavagutti S V."/>
        </authorList>
    </citation>
    <scope>NUCLEOTIDE SEQUENCE</scope>
</reference>
<dbReference type="SMART" id="SM00560">
    <property type="entry name" value="LamGL"/>
    <property type="match status" value="1"/>
</dbReference>
<dbReference type="Gene3D" id="2.60.120.200">
    <property type="match status" value="1"/>
</dbReference>
<keyword evidence="4" id="KW-0430">Lectin</keyword>
<keyword evidence="2" id="KW-1015">Disulfide bond</keyword>
<proteinExistence type="predicted"/>
<dbReference type="SUPFAM" id="SSF49899">
    <property type="entry name" value="Concanavalin A-like lectins/glucanases"/>
    <property type="match status" value="2"/>
</dbReference>
<evidence type="ECO:0000313" key="4">
    <source>
        <dbReference type="EMBL" id="CAB5194739.1"/>
    </source>
</evidence>
<dbReference type="InterPro" id="IPR013320">
    <property type="entry name" value="ConA-like_dom_sf"/>
</dbReference>
<dbReference type="Pfam" id="PF13385">
    <property type="entry name" value="Laminin_G_3"/>
    <property type="match status" value="1"/>
</dbReference>
<organism evidence="4">
    <name type="scientific">uncultured Caudovirales phage</name>
    <dbReference type="NCBI Taxonomy" id="2100421"/>
    <lineage>
        <taxon>Viruses</taxon>
        <taxon>Duplodnaviria</taxon>
        <taxon>Heunggongvirae</taxon>
        <taxon>Uroviricota</taxon>
        <taxon>Caudoviricetes</taxon>
        <taxon>Peduoviridae</taxon>
        <taxon>Maltschvirus</taxon>
        <taxon>Maltschvirus maltsch</taxon>
    </lineage>
</organism>
<evidence type="ECO:0000256" key="1">
    <source>
        <dbReference type="ARBA" id="ARBA00022729"/>
    </source>
</evidence>